<evidence type="ECO:0000256" key="2">
    <source>
        <dbReference type="SAM" id="Phobius"/>
    </source>
</evidence>
<dbReference type="Proteomes" id="UP001604277">
    <property type="component" value="Unassembled WGS sequence"/>
</dbReference>
<keyword evidence="2" id="KW-0812">Transmembrane</keyword>
<accession>A0ABD1X459</accession>
<organism evidence="3 4">
    <name type="scientific">Forsythia ovata</name>
    <dbReference type="NCBI Taxonomy" id="205694"/>
    <lineage>
        <taxon>Eukaryota</taxon>
        <taxon>Viridiplantae</taxon>
        <taxon>Streptophyta</taxon>
        <taxon>Embryophyta</taxon>
        <taxon>Tracheophyta</taxon>
        <taxon>Spermatophyta</taxon>
        <taxon>Magnoliopsida</taxon>
        <taxon>eudicotyledons</taxon>
        <taxon>Gunneridae</taxon>
        <taxon>Pentapetalae</taxon>
        <taxon>asterids</taxon>
        <taxon>lamiids</taxon>
        <taxon>Lamiales</taxon>
        <taxon>Oleaceae</taxon>
        <taxon>Forsythieae</taxon>
        <taxon>Forsythia</taxon>
    </lineage>
</organism>
<evidence type="ECO:0000256" key="1">
    <source>
        <dbReference type="SAM" id="MobiDB-lite"/>
    </source>
</evidence>
<dbReference type="EMBL" id="JBFOLJ010000001">
    <property type="protein sequence ID" value="KAL2555648.1"/>
    <property type="molecule type" value="Genomic_DNA"/>
</dbReference>
<name>A0ABD1X459_9LAMI</name>
<feature type="transmembrane region" description="Helical" evidence="2">
    <location>
        <begin position="6"/>
        <end position="25"/>
    </location>
</feature>
<protein>
    <submittedName>
        <fullName evidence="3">Serine C-palmitoyltransferase</fullName>
    </submittedName>
</protein>
<gene>
    <name evidence="3" type="ORF">Fot_00387</name>
</gene>
<evidence type="ECO:0000313" key="4">
    <source>
        <dbReference type="Proteomes" id="UP001604277"/>
    </source>
</evidence>
<feature type="region of interest" description="Disordered" evidence="1">
    <location>
        <begin position="58"/>
        <end position="79"/>
    </location>
</feature>
<dbReference type="AlphaFoldDB" id="A0ABD1X459"/>
<keyword evidence="4" id="KW-1185">Reference proteome</keyword>
<proteinExistence type="predicted"/>
<comment type="caution">
    <text evidence="3">The sequence shown here is derived from an EMBL/GenBank/DDBJ whole genome shotgun (WGS) entry which is preliminary data.</text>
</comment>
<sequence length="140" mass="15813">MIKIPYLAALTTLFSYGLLFVFGQLRDFFRKIFDFWSHSKLQAAKNFLFSAKKVPGKSAHQHRQRHFSSTTGDISSPPSLPAKSAHFSICSGIKRKKTAKARYIFSTIIAGEVDNNDGNRYILGPDISEIDVKPWVSQFI</sequence>
<evidence type="ECO:0000313" key="3">
    <source>
        <dbReference type="EMBL" id="KAL2555648.1"/>
    </source>
</evidence>
<keyword evidence="2" id="KW-0472">Membrane</keyword>
<feature type="compositionally biased region" description="Polar residues" evidence="1">
    <location>
        <begin position="67"/>
        <end position="77"/>
    </location>
</feature>
<reference evidence="4" key="1">
    <citation type="submission" date="2024-07" db="EMBL/GenBank/DDBJ databases">
        <title>Two chromosome-level genome assemblies of Korean endemic species Abeliophyllum distichum and Forsythia ovata (Oleaceae).</title>
        <authorList>
            <person name="Jang H."/>
        </authorList>
    </citation>
    <scope>NUCLEOTIDE SEQUENCE [LARGE SCALE GENOMIC DNA]</scope>
</reference>
<keyword evidence="2" id="KW-1133">Transmembrane helix</keyword>